<evidence type="ECO:0008006" key="3">
    <source>
        <dbReference type="Google" id="ProtNLM"/>
    </source>
</evidence>
<name>A0ABT4U9R1_9ACTN</name>
<gene>
    <name evidence="1" type="ORF">O4J56_21390</name>
</gene>
<reference evidence="1 2" key="1">
    <citation type="submission" date="2023-01" db="EMBL/GenBank/DDBJ databases">
        <title>Draft genome sequence of Nocardiopsis sp. RSe5-2 isolated from halophytes.</title>
        <authorList>
            <person name="Duangmal K."/>
            <person name="Chantavorakit T."/>
        </authorList>
    </citation>
    <scope>NUCLEOTIDE SEQUENCE [LARGE SCALE GENOMIC DNA]</scope>
    <source>
        <strain evidence="1 2">RSe5-2</strain>
    </source>
</reference>
<dbReference type="Proteomes" id="UP001527866">
    <property type="component" value="Unassembled WGS sequence"/>
</dbReference>
<keyword evidence="2" id="KW-1185">Reference proteome</keyword>
<dbReference type="RefSeq" id="WP_270688078.1">
    <property type="nucleotide sequence ID" value="NZ_JAQFWQ010000070.1"/>
</dbReference>
<proteinExistence type="predicted"/>
<comment type="caution">
    <text evidence="1">The sequence shown here is derived from an EMBL/GenBank/DDBJ whole genome shotgun (WGS) entry which is preliminary data.</text>
</comment>
<protein>
    <recommendedName>
        <fullName evidence="3">FAD-binding domain-containing protein</fullName>
    </recommendedName>
</protein>
<accession>A0ABT4U9R1</accession>
<evidence type="ECO:0000313" key="1">
    <source>
        <dbReference type="EMBL" id="MDA2813214.1"/>
    </source>
</evidence>
<sequence length="75" mass="7886">MWPTGRGLGPALAAFDADRRPRCRAITRQAAVIARIGADLGGGLRQSVRNAGFRLLPGRALARAGAPLVQWTPPA</sequence>
<dbReference type="EMBL" id="JAQFWQ010000070">
    <property type="protein sequence ID" value="MDA2813214.1"/>
    <property type="molecule type" value="Genomic_DNA"/>
</dbReference>
<organism evidence="1 2">
    <name type="scientific">Nocardiopsis endophytica</name>
    <dbReference type="NCBI Taxonomy" id="3018445"/>
    <lineage>
        <taxon>Bacteria</taxon>
        <taxon>Bacillati</taxon>
        <taxon>Actinomycetota</taxon>
        <taxon>Actinomycetes</taxon>
        <taxon>Streptosporangiales</taxon>
        <taxon>Nocardiopsidaceae</taxon>
        <taxon>Nocardiopsis</taxon>
    </lineage>
</organism>
<evidence type="ECO:0000313" key="2">
    <source>
        <dbReference type="Proteomes" id="UP001527866"/>
    </source>
</evidence>